<evidence type="ECO:0000313" key="2">
    <source>
        <dbReference type="EMBL" id="GAA0564384.1"/>
    </source>
</evidence>
<dbReference type="RefSeq" id="WP_166933811.1">
    <property type="nucleotide sequence ID" value="NZ_BAAADD010000003.1"/>
</dbReference>
<organism evidence="2 3">
    <name type="scientific">Rhizomicrobium electricum</name>
    <dbReference type="NCBI Taxonomy" id="480070"/>
    <lineage>
        <taxon>Bacteria</taxon>
        <taxon>Pseudomonadati</taxon>
        <taxon>Pseudomonadota</taxon>
        <taxon>Alphaproteobacteria</taxon>
        <taxon>Micropepsales</taxon>
        <taxon>Micropepsaceae</taxon>
        <taxon>Rhizomicrobium</taxon>
    </lineage>
</organism>
<name>A0ABP3PIE3_9PROT</name>
<sequence length="433" mass="46211">MNTSKSTGWISGKMAAALVVVSGLALVAFLALSAYAPQFRTETAGRANVLSKSAIGYAGLKLMLEETGTSVWVSRSRERGENDERLRILTPDANSSGTAVAKLAEGGQPTLIVLPKWLAMPDYLHTGWVRKWRAYNPVLITAVLKGLDESTAVMRPGEVLPGKVSDAKAKDAKTKTAPLLKPEPEKPYAVALTGTPAFGASPFPPKLTIDAFQTVAGDKWEPVLKDAKGYGVLVRLKGTQTYVLSDPDLLNTAALKNEAVAAGALALIRRLPGGAGQIGFDVTLAGFDEPKSLLRSLFGTPFLAVTLGALLAAALMAFRALNRFGSPRTEQRSFAFGKRSLADNTAALIRVMGRGPGMAPRYAGAIRRQAAKALRGGRAEDAQWLDAVETAGRITPTYSELLSEAETVANEPALLKLAAKLHDWKSRIVHERR</sequence>
<comment type="caution">
    <text evidence="2">The sequence shown here is derived from an EMBL/GenBank/DDBJ whole genome shotgun (WGS) entry which is preliminary data.</text>
</comment>
<feature type="transmembrane region" description="Helical" evidence="1">
    <location>
        <begin position="297"/>
        <end position="318"/>
    </location>
</feature>
<gene>
    <name evidence="2" type="ORF">GCM10008942_10920</name>
</gene>
<dbReference type="EMBL" id="BAAADD010000003">
    <property type="protein sequence ID" value="GAA0564384.1"/>
    <property type="molecule type" value="Genomic_DNA"/>
</dbReference>
<evidence type="ECO:0000256" key="1">
    <source>
        <dbReference type="SAM" id="Phobius"/>
    </source>
</evidence>
<proteinExistence type="predicted"/>
<keyword evidence="1" id="KW-0472">Membrane</keyword>
<dbReference type="Proteomes" id="UP001499951">
    <property type="component" value="Unassembled WGS sequence"/>
</dbReference>
<accession>A0ABP3PIE3</accession>
<protein>
    <recommendedName>
        <fullName evidence="4">DUF4350 domain-containing protein</fullName>
    </recommendedName>
</protein>
<keyword evidence="1" id="KW-0812">Transmembrane</keyword>
<evidence type="ECO:0008006" key="4">
    <source>
        <dbReference type="Google" id="ProtNLM"/>
    </source>
</evidence>
<keyword evidence="3" id="KW-1185">Reference proteome</keyword>
<reference evidence="3" key="1">
    <citation type="journal article" date="2019" name="Int. J. Syst. Evol. Microbiol.">
        <title>The Global Catalogue of Microorganisms (GCM) 10K type strain sequencing project: providing services to taxonomists for standard genome sequencing and annotation.</title>
        <authorList>
            <consortium name="The Broad Institute Genomics Platform"/>
            <consortium name="The Broad Institute Genome Sequencing Center for Infectious Disease"/>
            <person name="Wu L."/>
            <person name="Ma J."/>
        </authorList>
    </citation>
    <scope>NUCLEOTIDE SEQUENCE [LARGE SCALE GENOMIC DNA]</scope>
    <source>
        <strain evidence="3">JCM 15089</strain>
    </source>
</reference>
<evidence type="ECO:0000313" key="3">
    <source>
        <dbReference type="Proteomes" id="UP001499951"/>
    </source>
</evidence>
<keyword evidence="1" id="KW-1133">Transmembrane helix</keyword>